<evidence type="ECO:0000313" key="14">
    <source>
        <dbReference type="Ensembl" id="ENSEBUP00000000569.1"/>
    </source>
</evidence>
<dbReference type="InterPro" id="IPR015894">
    <property type="entry name" value="Guanylate-bd_N"/>
</dbReference>
<dbReference type="Pfam" id="PF02841">
    <property type="entry name" value="GBP_C"/>
    <property type="match status" value="1"/>
</dbReference>
<evidence type="ECO:0000256" key="11">
    <source>
        <dbReference type="PROSITE-ProRule" id="PRU01052"/>
    </source>
</evidence>
<reference evidence="14" key="2">
    <citation type="submission" date="2025-09" db="UniProtKB">
        <authorList>
            <consortium name="Ensembl"/>
        </authorList>
    </citation>
    <scope>IDENTIFICATION</scope>
</reference>
<dbReference type="Gene3D" id="1.20.58.420">
    <property type="entry name" value="AHSP"/>
    <property type="match status" value="1"/>
</dbReference>
<keyword evidence="2 12" id="KW-0812">Transmembrane</keyword>
<evidence type="ECO:0000256" key="4">
    <source>
        <dbReference type="ARBA" id="ARBA00022801"/>
    </source>
</evidence>
<evidence type="ECO:0000256" key="8">
    <source>
        <dbReference type="ARBA" id="ARBA00023134"/>
    </source>
</evidence>
<evidence type="ECO:0000313" key="15">
    <source>
        <dbReference type="Proteomes" id="UP000694388"/>
    </source>
</evidence>
<organism evidence="14 15">
    <name type="scientific">Eptatretus burgeri</name>
    <name type="common">Inshore hagfish</name>
    <dbReference type="NCBI Taxonomy" id="7764"/>
    <lineage>
        <taxon>Eukaryota</taxon>
        <taxon>Metazoa</taxon>
        <taxon>Chordata</taxon>
        <taxon>Craniata</taxon>
        <taxon>Vertebrata</taxon>
        <taxon>Cyclostomata</taxon>
        <taxon>Myxini</taxon>
        <taxon>Myxiniformes</taxon>
        <taxon>Myxinidae</taxon>
        <taxon>Eptatretinae</taxon>
        <taxon>Eptatretus</taxon>
    </lineage>
</organism>
<dbReference type="SUPFAM" id="SSF48340">
    <property type="entry name" value="Interferon-induced guanylate-binding protein 1 (GBP1), C-terminal domain"/>
    <property type="match status" value="1"/>
</dbReference>
<evidence type="ECO:0000256" key="12">
    <source>
        <dbReference type="SAM" id="Phobius"/>
    </source>
</evidence>
<evidence type="ECO:0000256" key="5">
    <source>
        <dbReference type="ARBA" id="ARBA00022824"/>
    </source>
</evidence>
<dbReference type="PANTHER" id="PTHR10751">
    <property type="entry name" value="GUANYLATE BINDING PROTEIN"/>
    <property type="match status" value="1"/>
</dbReference>
<feature type="domain" description="GB1/RHD3-type G" evidence="13">
    <location>
        <begin position="129"/>
        <end position="382"/>
    </location>
</feature>
<dbReference type="OMA" id="RRRPTHW"/>
<keyword evidence="7 12" id="KW-1133">Transmembrane helix</keyword>
<dbReference type="GO" id="GO:0003924">
    <property type="term" value="F:GTPase activity"/>
    <property type="evidence" value="ECO:0007669"/>
    <property type="project" value="InterPro"/>
</dbReference>
<keyword evidence="3" id="KW-0547">Nucleotide-binding</keyword>
<comment type="similarity">
    <text evidence="11">Belongs to the TRAFAC class dynamin-like GTPase superfamily. GB1/RHD3 GTPase family.</text>
</comment>
<dbReference type="FunFam" id="3.40.50.300:FF:004169">
    <property type="entry name" value="Atlastin 3"/>
    <property type="match status" value="1"/>
</dbReference>
<protein>
    <submittedName>
        <fullName evidence="14">Atlastin GTPase 2</fullName>
    </submittedName>
</protein>
<dbReference type="CDD" id="cd01851">
    <property type="entry name" value="GBP"/>
    <property type="match status" value="1"/>
</dbReference>
<keyword evidence="5" id="KW-0256">Endoplasmic reticulum</keyword>
<dbReference type="GO" id="GO:0005525">
    <property type="term" value="F:GTP binding"/>
    <property type="evidence" value="ECO:0007669"/>
    <property type="project" value="UniProtKB-KW"/>
</dbReference>
<dbReference type="Proteomes" id="UP000694388">
    <property type="component" value="Unplaced"/>
</dbReference>
<evidence type="ECO:0000256" key="2">
    <source>
        <dbReference type="ARBA" id="ARBA00022692"/>
    </source>
</evidence>
<evidence type="ECO:0000256" key="9">
    <source>
        <dbReference type="ARBA" id="ARBA00023136"/>
    </source>
</evidence>
<keyword evidence="4" id="KW-0378">Hydrolase</keyword>
<evidence type="ECO:0000256" key="6">
    <source>
        <dbReference type="ARBA" id="ARBA00022842"/>
    </source>
</evidence>
<evidence type="ECO:0000256" key="7">
    <source>
        <dbReference type="ARBA" id="ARBA00022989"/>
    </source>
</evidence>
<dbReference type="Gene3D" id="3.40.50.300">
    <property type="entry name" value="P-loop containing nucleotide triphosphate hydrolases"/>
    <property type="match status" value="1"/>
</dbReference>
<dbReference type="FunFam" id="1.20.58.420:FF:000001">
    <property type="entry name" value="Atlastin-1 isoform 1"/>
    <property type="match status" value="1"/>
</dbReference>
<comment type="catalytic activity">
    <reaction evidence="10">
        <text>GTP + H2O = GDP + phosphate + H(+)</text>
        <dbReference type="Rhea" id="RHEA:19669"/>
        <dbReference type="ChEBI" id="CHEBI:15377"/>
        <dbReference type="ChEBI" id="CHEBI:15378"/>
        <dbReference type="ChEBI" id="CHEBI:37565"/>
        <dbReference type="ChEBI" id="CHEBI:43474"/>
        <dbReference type="ChEBI" id="CHEBI:58189"/>
    </reaction>
    <physiologicalReaction direction="left-to-right" evidence="10">
        <dbReference type="Rhea" id="RHEA:19670"/>
    </physiologicalReaction>
</comment>
<dbReference type="InterPro" id="IPR003191">
    <property type="entry name" value="Guanylate-bd/ATL_C"/>
</dbReference>
<sequence>MGFVEARARRVNTWFARVRRHEGGGTSREARVGRHESGGTSRGAVYCGPFSPLRGRSLVMAATTLSGLQATHHGAVDNGDARTYMNGEVSTGPGNQPSPVRVVCATSEHTFELDTDALESVLLQDDLKDLPVAVVSVAGTFRKGKSFLLDFMLRFMYRKNKFWLGSENEPLTGFKWRGGSERETTGIEIWSEIFLSHRADGTQVAILLMDTQGAFDSQSTIRDCATVFALSTMTSSMQVYNLTQNIQEDDLQHLQLFTEYGRLAMEEIVTKPFQQLHVILPLQNLMFLVRDWSFPYEFPYGNTGGKHFLERRLKVSDTQHEELQNVRKHIHRCFSNVDCFLLPHPGLKVATNPNFDGSLKDISIEFKQGLMNLIPHLLLPENLAIKEINGTKLTCRSLVEYFKAYIKIYQGEDLPHPKSMLQATAEANNLSAVAAAQDFYNEEMEKVCGGSRPFLAPADLEREHQHVHKDALCIFRRTKKMGGIEFSRQYEEHLEESLTASFKRYALQNEGKNIFRAARTPSAFLLVAVFSYFFAGLLSILSLPSLASMCNLAFTVSVGLLATWSYVRYSGEHRHVGSLIDELAEAIWQQVFNPLAESFMEETWRQSVTNSLQASFPALETPAPSQQVALRYETLA</sequence>
<evidence type="ECO:0000256" key="1">
    <source>
        <dbReference type="ARBA" id="ARBA00004477"/>
    </source>
</evidence>
<dbReference type="Ensembl" id="ENSEBUT00000000870.1">
    <property type="protein sequence ID" value="ENSEBUP00000000569.1"/>
    <property type="gene ID" value="ENSEBUG00000000683.1"/>
</dbReference>
<dbReference type="InterPro" id="IPR027417">
    <property type="entry name" value="P-loop_NTPase"/>
</dbReference>
<evidence type="ECO:0000256" key="3">
    <source>
        <dbReference type="ARBA" id="ARBA00022741"/>
    </source>
</evidence>
<dbReference type="Pfam" id="PF02263">
    <property type="entry name" value="GBP"/>
    <property type="match status" value="1"/>
</dbReference>
<dbReference type="GO" id="GO:0005789">
    <property type="term" value="C:endoplasmic reticulum membrane"/>
    <property type="evidence" value="ECO:0007669"/>
    <property type="project" value="UniProtKB-SubCell"/>
</dbReference>
<feature type="transmembrane region" description="Helical" evidence="12">
    <location>
        <begin position="522"/>
        <end position="540"/>
    </location>
</feature>
<proteinExistence type="inferred from homology"/>
<accession>A0A8C4NCN6</accession>
<comment type="subcellular location">
    <subcellularLocation>
        <location evidence="1">Endoplasmic reticulum membrane</location>
        <topology evidence="1">Multi-pass membrane protein</topology>
    </subcellularLocation>
</comment>
<evidence type="ECO:0000256" key="10">
    <source>
        <dbReference type="ARBA" id="ARBA00049117"/>
    </source>
</evidence>
<name>A0A8C4NCN6_EPTBU</name>
<dbReference type="GeneTree" id="ENSGT00940000155710"/>
<evidence type="ECO:0000259" key="13">
    <source>
        <dbReference type="PROSITE" id="PS51715"/>
    </source>
</evidence>
<reference evidence="14" key="1">
    <citation type="submission" date="2025-08" db="UniProtKB">
        <authorList>
            <consortium name="Ensembl"/>
        </authorList>
    </citation>
    <scope>IDENTIFICATION</scope>
</reference>
<dbReference type="AlphaFoldDB" id="A0A8C4NCN6"/>
<keyword evidence="15" id="KW-1185">Reference proteome</keyword>
<keyword evidence="6" id="KW-0460">Magnesium</keyword>
<keyword evidence="8" id="KW-0342">GTP-binding</keyword>
<dbReference type="InterPro" id="IPR030386">
    <property type="entry name" value="G_GB1_RHD3_dom"/>
</dbReference>
<dbReference type="SUPFAM" id="SSF52540">
    <property type="entry name" value="P-loop containing nucleoside triphosphate hydrolases"/>
    <property type="match status" value="1"/>
</dbReference>
<dbReference type="InterPro" id="IPR036543">
    <property type="entry name" value="Guanylate-bd_C_sf"/>
</dbReference>
<keyword evidence="9 12" id="KW-0472">Membrane</keyword>
<dbReference type="PROSITE" id="PS51715">
    <property type="entry name" value="G_GB1_RHD3"/>
    <property type="match status" value="1"/>
</dbReference>